<name>A0A1Y5ICS0_OSTTA</name>
<proteinExistence type="predicted"/>
<sequence>MTLRLAPCAKLPRNIKPTMETKSVRDLLRVGLAVTRAFGPLSSKKENVVRSNVPNLSDDSVSSVSAMLHRSYDAVLSSSAYDARRAGNRARCQLRDECRPTTTIVADLASVDKRDEDARVDNRAIELHRFAHSIAKTFTRTSARV</sequence>
<evidence type="ECO:0000313" key="1">
    <source>
        <dbReference type="EMBL" id="OUS44962.1"/>
    </source>
</evidence>
<reference evidence="1" key="1">
    <citation type="submission" date="2017-04" db="EMBL/GenBank/DDBJ databases">
        <title>Population genomics of picophytoplankton unveils novel chromosome hypervariability.</title>
        <authorList>
            <consortium name="DOE Joint Genome Institute"/>
            <person name="Blanc-Mathieu R."/>
            <person name="Krasovec M."/>
            <person name="Hebrard M."/>
            <person name="Yau S."/>
            <person name="Desgranges E."/>
            <person name="Martin J."/>
            <person name="Schackwitz W."/>
            <person name="Kuo A."/>
            <person name="Salin G."/>
            <person name="Donnadieu C."/>
            <person name="Desdevises Y."/>
            <person name="Sanchez-Ferandin S."/>
            <person name="Moreau H."/>
            <person name="Rivals E."/>
            <person name="Grigoriev I.V."/>
            <person name="Grimsley N."/>
            <person name="Eyre-Walker A."/>
            <person name="Piganeau G."/>
        </authorList>
    </citation>
    <scope>NUCLEOTIDE SEQUENCE [LARGE SCALE GENOMIC DNA]</scope>
    <source>
        <strain evidence="1">RCC 1115</strain>
    </source>
</reference>
<dbReference type="Proteomes" id="UP000195557">
    <property type="component" value="Unassembled WGS sequence"/>
</dbReference>
<organism evidence="1">
    <name type="scientific">Ostreococcus tauri</name>
    <name type="common">Marine green alga</name>
    <dbReference type="NCBI Taxonomy" id="70448"/>
    <lineage>
        <taxon>Eukaryota</taxon>
        <taxon>Viridiplantae</taxon>
        <taxon>Chlorophyta</taxon>
        <taxon>Mamiellophyceae</taxon>
        <taxon>Mamiellales</taxon>
        <taxon>Bathycoccaceae</taxon>
        <taxon>Ostreococcus</taxon>
    </lineage>
</organism>
<dbReference type="EMBL" id="KZ155794">
    <property type="protein sequence ID" value="OUS44962.1"/>
    <property type="molecule type" value="Genomic_DNA"/>
</dbReference>
<gene>
    <name evidence="1" type="ORF">BE221DRAFT_82388</name>
</gene>
<protein>
    <submittedName>
        <fullName evidence="1">Uncharacterized protein</fullName>
    </submittedName>
</protein>
<accession>A0A1Y5ICS0</accession>
<dbReference type="AlphaFoldDB" id="A0A1Y5ICS0"/>